<dbReference type="InterPro" id="IPR019358">
    <property type="entry name" value="NEMP_fam"/>
</dbReference>
<evidence type="ECO:0000256" key="10">
    <source>
        <dbReference type="SAM" id="SignalP"/>
    </source>
</evidence>
<gene>
    <name evidence="11" type="primary">LOC107728924</name>
</gene>
<evidence type="ECO:0000256" key="9">
    <source>
        <dbReference type="SAM" id="Phobius"/>
    </source>
</evidence>
<feature type="transmembrane region" description="Helical" evidence="9">
    <location>
        <begin position="262"/>
        <end position="283"/>
    </location>
</feature>
<feature type="transmembrane region" description="Helical" evidence="9">
    <location>
        <begin position="230"/>
        <end position="250"/>
    </location>
</feature>
<keyword evidence="7" id="KW-0539">Nucleus</keyword>
<evidence type="ECO:0000256" key="4">
    <source>
        <dbReference type="ARBA" id="ARBA00022729"/>
    </source>
</evidence>
<comment type="similarity">
    <text evidence="2">Belongs to the NEMP family.</text>
</comment>
<reference evidence="11" key="2">
    <citation type="submission" date="2025-09" db="UniProtKB">
        <authorList>
            <consortium name="Ensembl"/>
        </authorList>
    </citation>
    <scope>IDENTIFICATION</scope>
</reference>
<keyword evidence="4 10" id="KW-0732">Signal</keyword>
<evidence type="ECO:0000256" key="2">
    <source>
        <dbReference type="ARBA" id="ARBA00005748"/>
    </source>
</evidence>
<evidence type="ECO:0000256" key="1">
    <source>
        <dbReference type="ARBA" id="ARBA00004575"/>
    </source>
</evidence>
<accession>A0A673G2Z7</accession>
<sequence length="512" mass="58559">MGKLVAFIPVLALLCASWQSAEGNKGYSYADCTYVKGDSAHEHSGSRCFCYSPGTVIKWKDIWSTFKVNVTSDNDVFVVFPMETGNCHLPDDVLTVINCFVEHYWPSTIQREKSLDIPLVDKDVCFMTKSPRSNTEYTLHVSNKSEPENHSHFILTKSSLALNHDRLCSFTGLNRMCFLLFVCGLVLFFGAGNICRSPLFFYTTGVILGVIATFVFLTLVLRNFVPKRGLFLVLLGAGSGLSYMGIQRVLSEWDDIMTEHWMELLVYVLISGLFSFAVCYKHGPITNKHTLNFMTWCMQVVGMVLVYYGITFPPACYVLIMFLLCWKIVPLAWSLLHLIWSLLMWICSLFYSFLGLFWRKKRPKVRLLTEEEYREQGEIHTRASLDELREHCNRPGFPAWDTVLRLRSPHRYAEFLRSGSHITQEELQNHENQYGLGGAYYENVLFNSSSSDTQSHRGEAEDTSEDELERNSPPTHNNVPSPDVYTPAVCPYPPVTYTPQPEPMDPEDQDFF</sequence>
<evidence type="ECO:0000256" key="5">
    <source>
        <dbReference type="ARBA" id="ARBA00022989"/>
    </source>
</evidence>
<keyword evidence="5 9" id="KW-1133">Transmembrane helix</keyword>
<dbReference type="Proteomes" id="UP000472270">
    <property type="component" value="Unassembled WGS sequence"/>
</dbReference>
<dbReference type="Ensembl" id="ENSSRHT00000006999.1">
    <property type="protein sequence ID" value="ENSSRHP00000006770.1"/>
    <property type="gene ID" value="ENSSRHG00000004093.1"/>
</dbReference>
<keyword evidence="6 9" id="KW-0472">Membrane</keyword>
<dbReference type="PANTHER" id="PTHR13598">
    <property type="entry name" value="AT07567P-RELATED"/>
    <property type="match status" value="1"/>
</dbReference>
<feature type="transmembrane region" description="Helical" evidence="9">
    <location>
        <begin position="315"/>
        <end position="333"/>
    </location>
</feature>
<dbReference type="Pfam" id="PF10225">
    <property type="entry name" value="NEMP"/>
    <property type="match status" value="1"/>
</dbReference>
<keyword evidence="12" id="KW-1185">Reference proteome</keyword>
<dbReference type="GO" id="GO:0005637">
    <property type="term" value="C:nuclear inner membrane"/>
    <property type="evidence" value="ECO:0007669"/>
    <property type="project" value="UniProtKB-SubCell"/>
</dbReference>
<feature type="transmembrane region" description="Helical" evidence="9">
    <location>
        <begin position="172"/>
        <end position="192"/>
    </location>
</feature>
<organism evidence="11 12">
    <name type="scientific">Sinocyclocheilus rhinocerous</name>
    <dbReference type="NCBI Taxonomy" id="307959"/>
    <lineage>
        <taxon>Eukaryota</taxon>
        <taxon>Metazoa</taxon>
        <taxon>Chordata</taxon>
        <taxon>Craniata</taxon>
        <taxon>Vertebrata</taxon>
        <taxon>Euteleostomi</taxon>
        <taxon>Actinopterygii</taxon>
        <taxon>Neopterygii</taxon>
        <taxon>Teleostei</taxon>
        <taxon>Ostariophysi</taxon>
        <taxon>Cypriniformes</taxon>
        <taxon>Cyprinidae</taxon>
        <taxon>Cyprininae</taxon>
        <taxon>Sinocyclocheilus</taxon>
    </lineage>
</organism>
<evidence type="ECO:0000256" key="3">
    <source>
        <dbReference type="ARBA" id="ARBA00022692"/>
    </source>
</evidence>
<proteinExistence type="inferred from homology"/>
<name>A0A673G2Z7_9TELE</name>
<evidence type="ECO:0000313" key="12">
    <source>
        <dbReference type="Proteomes" id="UP000472270"/>
    </source>
</evidence>
<feature type="chain" id="PRO_5025339443" evidence="10">
    <location>
        <begin position="24"/>
        <end position="512"/>
    </location>
</feature>
<feature type="transmembrane region" description="Helical" evidence="9">
    <location>
        <begin position="339"/>
        <end position="358"/>
    </location>
</feature>
<dbReference type="PANTHER" id="PTHR13598:SF5">
    <property type="entry name" value="NUCLEAR ENVELOPE INTEGRAL MEMBRANE PROTEIN 2"/>
    <property type="match status" value="1"/>
</dbReference>
<dbReference type="AlphaFoldDB" id="A0A673G2Z7"/>
<evidence type="ECO:0000256" key="6">
    <source>
        <dbReference type="ARBA" id="ARBA00023136"/>
    </source>
</evidence>
<evidence type="ECO:0000256" key="8">
    <source>
        <dbReference type="SAM" id="MobiDB-lite"/>
    </source>
</evidence>
<evidence type="ECO:0000256" key="7">
    <source>
        <dbReference type="ARBA" id="ARBA00023242"/>
    </source>
</evidence>
<feature type="signal peptide" evidence="10">
    <location>
        <begin position="1"/>
        <end position="23"/>
    </location>
</feature>
<protein>
    <submittedName>
        <fullName evidence="11">Nuclear envelope integral membrane protein 2-like</fullName>
    </submittedName>
</protein>
<keyword evidence="3 9" id="KW-0812">Transmembrane</keyword>
<feature type="compositionally biased region" description="Pro residues" evidence="8">
    <location>
        <begin position="490"/>
        <end position="503"/>
    </location>
</feature>
<feature type="transmembrane region" description="Helical" evidence="9">
    <location>
        <begin position="199"/>
        <end position="224"/>
    </location>
</feature>
<evidence type="ECO:0000313" key="11">
    <source>
        <dbReference type="Ensembl" id="ENSSRHP00000006770.1"/>
    </source>
</evidence>
<feature type="region of interest" description="Disordered" evidence="8">
    <location>
        <begin position="449"/>
        <end position="512"/>
    </location>
</feature>
<comment type="subcellular location">
    <subcellularLocation>
        <location evidence="1">Nucleus inner membrane</location>
        <topology evidence="1">Multi-pass membrane protein</topology>
        <orientation evidence="1">Nucleoplasmic side</orientation>
    </subcellularLocation>
</comment>
<reference evidence="11" key="1">
    <citation type="submission" date="2025-08" db="UniProtKB">
        <authorList>
            <consortium name="Ensembl"/>
        </authorList>
    </citation>
    <scope>IDENTIFICATION</scope>
</reference>